<dbReference type="EMBL" id="JBHTIF010000002">
    <property type="protein sequence ID" value="MFD0726378.1"/>
    <property type="molecule type" value="Genomic_DNA"/>
</dbReference>
<dbReference type="Gene3D" id="3.30.1150.10">
    <property type="match status" value="1"/>
</dbReference>
<sequence>MVLTQRHPSAHGLHDAIARIQPARVLGIAGAITLNAAALMLLLVPVSAPMGTIAEDVIDDIFVIPDRPTPPPPTPPEVPVQKTIPTTTPTQPVRTQPQTQVQTQSEAPVVDGGTDYVPPADPVIDTDPISPPNPGPQPSTRLEYASAPAPAYPPEALGRELEGTVMLKVLVDVDGSPLSVEIERSSGHRRLDDAARRQVLRKWKFKPAIKDGQAIQVYGIVPVSFTLTRG</sequence>
<keyword evidence="7" id="KW-0653">Protein transport</keyword>
<dbReference type="NCBIfam" id="TIGR01352">
    <property type="entry name" value="tonB_Cterm"/>
    <property type="match status" value="1"/>
</dbReference>
<dbReference type="PANTHER" id="PTHR33446">
    <property type="entry name" value="PROTEIN TONB-RELATED"/>
    <property type="match status" value="1"/>
</dbReference>
<evidence type="ECO:0000256" key="1">
    <source>
        <dbReference type="ARBA" id="ARBA00004383"/>
    </source>
</evidence>
<dbReference type="SUPFAM" id="SSF74653">
    <property type="entry name" value="TolA/TonB C-terminal domain"/>
    <property type="match status" value="1"/>
</dbReference>
<keyword evidence="9 11" id="KW-0472">Membrane</keyword>
<evidence type="ECO:0000256" key="6">
    <source>
        <dbReference type="ARBA" id="ARBA00022692"/>
    </source>
</evidence>
<evidence type="ECO:0000313" key="13">
    <source>
        <dbReference type="EMBL" id="MFD0726378.1"/>
    </source>
</evidence>
<dbReference type="RefSeq" id="WP_386824232.1">
    <property type="nucleotide sequence ID" value="NZ_JBHTIF010000002.1"/>
</dbReference>
<dbReference type="InterPro" id="IPR006260">
    <property type="entry name" value="TonB/TolA_C"/>
</dbReference>
<protein>
    <submittedName>
        <fullName evidence="13">Energy transducer TonB</fullName>
    </submittedName>
</protein>
<dbReference type="Proteomes" id="UP001597110">
    <property type="component" value="Unassembled WGS sequence"/>
</dbReference>
<keyword evidence="3" id="KW-0813">Transport</keyword>
<evidence type="ECO:0000256" key="2">
    <source>
        <dbReference type="ARBA" id="ARBA00006555"/>
    </source>
</evidence>
<feature type="transmembrane region" description="Helical" evidence="11">
    <location>
        <begin position="25"/>
        <end position="44"/>
    </location>
</feature>
<comment type="subcellular location">
    <subcellularLocation>
        <location evidence="1">Cell inner membrane</location>
        <topology evidence="1">Single-pass membrane protein</topology>
        <orientation evidence="1">Periplasmic side</orientation>
    </subcellularLocation>
</comment>
<keyword evidence="5" id="KW-0997">Cell inner membrane</keyword>
<comment type="similarity">
    <text evidence="2">Belongs to the TonB family.</text>
</comment>
<evidence type="ECO:0000313" key="14">
    <source>
        <dbReference type="Proteomes" id="UP001597110"/>
    </source>
</evidence>
<evidence type="ECO:0000256" key="7">
    <source>
        <dbReference type="ARBA" id="ARBA00022927"/>
    </source>
</evidence>
<organism evidence="13 14">
    <name type="scientific">Lysobacter brunescens</name>
    <dbReference type="NCBI Taxonomy" id="262323"/>
    <lineage>
        <taxon>Bacteria</taxon>
        <taxon>Pseudomonadati</taxon>
        <taxon>Pseudomonadota</taxon>
        <taxon>Gammaproteobacteria</taxon>
        <taxon>Lysobacterales</taxon>
        <taxon>Lysobacteraceae</taxon>
        <taxon>Lysobacter</taxon>
    </lineage>
</organism>
<evidence type="ECO:0000256" key="3">
    <source>
        <dbReference type="ARBA" id="ARBA00022448"/>
    </source>
</evidence>
<feature type="compositionally biased region" description="Pro residues" evidence="10">
    <location>
        <begin position="67"/>
        <end position="78"/>
    </location>
</feature>
<proteinExistence type="inferred from homology"/>
<name>A0ABW2YDY2_9GAMM</name>
<evidence type="ECO:0000256" key="10">
    <source>
        <dbReference type="SAM" id="MobiDB-lite"/>
    </source>
</evidence>
<evidence type="ECO:0000256" key="11">
    <source>
        <dbReference type="SAM" id="Phobius"/>
    </source>
</evidence>
<accession>A0ABW2YDY2</accession>
<evidence type="ECO:0000256" key="4">
    <source>
        <dbReference type="ARBA" id="ARBA00022475"/>
    </source>
</evidence>
<keyword evidence="6 11" id="KW-0812">Transmembrane</keyword>
<feature type="region of interest" description="Disordered" evidence="10">
    <location>
        <begin position="65"/>
        <end position="141"/>
    </location>
</feature>
<dbReference type="InterPro" id="IPR037682">
    <property type="entry name" value="TonB_C"/>
</dbReference>
<feature type="domain" description="TonB C-terminal" evidence="12">
    <location>
        <begin position="137"/>
        <end position="230"/>
    </location>
</feature>
<reference evidence="14" key="1">
    <citation type="journal article" date="2019" name="Int. J. Syst. Evol. Microbiol.">
        <title>The Global Catalogue of Microorganisms (GCM) 10K type strain sequencing project: providing services to taxonomists for standard genome sequencing and annotation.</title>
        <authorList>
            <consortium name="The Broad Institute Genomics Platform"/>
            <consortium name="The Broad Institute Genome Sequencing Center for Infectious Disease"/>
            <person name="Wu L."/>
            <person name="Ma J."/>
        </authorList>
    </citation>
    <scope>NUCLEOTIDE SEQUENCE [LARGE SCALE GENOMIC DNA]</scope>
    <source>
        <strain evidence="14">CCUG 55585</strain>
    </source>
</reference>
<dbReference type="PROSITE" id="PS52015">
    <property type="entry name" value="TONB_CTD"/>
    <property type="match status" value="1"/>
</dbReference>
<evidence type="ECO:0000259" key="12">
    <source>
        <dbReference type="PROSITE" id="PS52015"/>
    </source>
</evidence>
<comment type="caution">
    <text evidence="13">The sequence shown here is derived from an EMBL/GenBank/DDBJ whole genome shotgun (WGS) entry which is preliminary data.</text>
</comment>
<keyword evidence="4" id="KW-1003">Cell membrane</keyword>
<keyword evidence="8 11" id="KW-1133">Transmembrane helix</keyword>
<feature type="compositionally biased region" description="Low complexity" evidence="10">
    <location>
        <begin position="79"/>
        <end position="104"/>
    </location>
</feature>
<evidence type="ECO:0000256" key="9">
    <source>
        <dbReference type="ARBA" id="ARBA00023136"/>
    </source>
</evidence>
<evidence type="ECO:0000256" key="8">
    <source>
        <dbReference type="ARBA" id="ARBA00022989"/>
    </source>
</evidence>
<dbReference type="PANTHER" id="PTHR33446:SF2">
    <property type="entry name" value="PROTEIN TONB"/>
    <property type="match status" value="1"/>
</dbReference>
<keyword evidence="14" id="KW-1185">Reference proteome</keyword>
<evidence type="ECO:0000256" key="5">
    <source>
        <dbReference type="ARBA" id="ARBA00022519"/>
    </source>
</evidence>
<dbReference type="Pfam" id="PF03544">
    <property type="entry name" value="TonB_C"/>
    <property type="match status" value="1"/>
</dbReference>
<gene>
    <name evidence="13" type="ORF">ACFQ0E_12320</name>
</gene>
<dbReference type="InterPro" id="IPR051045">
    <property type="entry name" value="TonB-dependent_transducer"/>
</dbReference>